<evidence type="ECO:0000313" key="4">
    <source>
        <dbReference type="EMBL" id="OGF21197.1"/>
    </source>
</evidence>
<evidence type="ECO:0000313" key="5">
    <source>
        <dbReference type="Proteomes" id="UP000177407"/>
    </source>
</evidence>
<dbReference type="PROSITE" id="PS51462">
    <property type="entry name" value="NUDIX"/>
    <property type="match status" value="1"/>
</dbReference>
<evidence type="ECO:0000256" key="1">
    <source>
        <dbReference type="ARBA" id="ARBA00001946"/>
    </source>
</evidence>
<dbReference type="InterPro" id="IPR015797">
    <property type="entry name" value="NUDIX_hydrolase-like_dom_sf"/>
</dbReference>
<evidence type="ECO:0000259" key="3">
    <source>
        <dbReference type="PROSITE" id="PS51462"/>
    </source>
</evidence>
<name>A0A1F5S3C7_9BACT</name>
<evidence type="ECO:0000256" key="2">
    <source>
        <dbReference type="ARBA" id="ARBA00022801"/>
    </source>
</evidence>
<dbReference type="PANTHER" id="PTHR11839">
    <property type="entry name" value="UDP/ADP-SUGAR PYROPHOSPHATASE"/>
    <property type="match status" value="1"/>
</dbReference>
<dbReference type="Gene3D" id="3.90.79.10">
    <property type="entry name" value="Nucleoside Triphosphate Pyrophosphohydrolase"/>
    <property type="match status" value="1"/>
</dbReference>
<dbReference type="EMBL" id="MFGA01000012">
    <property type="protein sequence ID" value="OGF21197.1"/>
    <property type="molecule type" value="Genomic_DNA"/>
</dbReference>
<dbReference type="GO" id="GO:0019693">
    <property type="term" value="P:ribose phosphate metabolic process"/>
    <property type="evidence" value="ECO:0007669"/>
    <property type="project" value="TreeGrafter"/>
</dbReference>
<dbReference type="PANTHER" id="PTHR11839:SF18">
    <property type="entry name" value="NUDIX HYDROLASE DOMAIN-CONTAINING PROTEIN"/>
    <property type="match status" value="1"/>
</dbReference>
<dbReference type="SUPFAM" id="SSF55811">
    <property type="entry name" value="Nudix"/>
    <property type="match status" value="1"/>
</dbReference>
<proteinExistence type="predicted"/>
<dbReference type="Pfam" id="PF00293">
    <property type="entry name" value="NUDIX"/>
    <property type="match status" value="1"/>
</dbReference>
<keyword evidence="2" id="KW-0378">Hydrolase</keyword>
<reference evidence="4 5" key="1">
    <citation type="journal article" date="2016" name="Nat. Commun.">
        <title>Thousands of microbial genomes shed light on interconnected biogeochemical processes in an aquifer system.</title>
        <authorList>
            <person name="Anantharaman K."/>
            <person name="Brown C.T."/>
            <person name="Hug L.A."/>
            <person name="Sharon I."/>
            <person name="Castelle C.J."/>
            <person name="Probst A.J."/>
            <person name="Thomas B.C."/>
            <person name="Singh A."/>
            <person name="Wilkins M.J."/>
            <person name="Karaoz U."/>
            <person name="Brodie E.L."/>
            <person name="Williams K.H."/>
            <person name="Hubbard S.S."/>
            <person name="Banfield J.F."/>
        </authorList>
    </citation>
    <scope>NUCLEOTIDE SEQUENCE [LARGE SCALE GENOMIC DNA]</scope>
</reference>
<dbReference type="GO" id="GO:0016787">
    <property type="term" value="F:hydrolase activity"/>
    <property type="evidence" value="ECO:0007669"/>
    <property type="project" value="UniProtKB-KW"/>
</dbReference>
<dbReference type="AlphaFoldDB" id="A0A1F5S3C7"/>
<organism evidence="4 5">
    <name type="scientific">Candidatus Falkowbacteria bacterium RIFOXYA2_FULL_38_12</name>
    <dbReference type="NCBI Taxonomy" id="1797993"/>
    <lineage>
        <taxon>Bacteria</taxon>
        <taxon>Candidatus Falkowiibacteriota</taxon>
    </lineage>
</organism>
<gene>
    <name evidence="4" type="ORF">A2257_01775</name>
</gene>
<dbReference type="CDD" id="cd03424">
    <property type="entry name" value="NUDIX_ADPRase_Nudt5_UGPPase_Nudt14"/>
    <property type="match status" value="1"/>
</dbReference>
<protein>
    <recommendedName>
        <fullName evidence="3">Nudix hydrolase domain-containing protein</fullName>
    </recommendedName>
</protein>
<sequence length="169" mass="19733">MHKNPWWTYKHDKYFLPSGKEGDYYANISPGSIIIPILEDQNKTKIIMIKQFRYLFKDYSIEFPMGGKKESQTQEECALAELEEETGYKAKKIEFVGKFFPAMGFSKDVSNIYIARDLVKTKTNFDETEEIETLIKTPKEIDKMMENGEIINGEIIATWILVRNKIINK</sequence>
<comment type="cofactor">
    <cofactor evidence="1">
        <name>Mg(2+)</name>
        <dbReference type="ChEBI" id="CHEBI:18420"/>
    </cofactor>
</comment>
<accession>A0A1F5S3C7</accession>
<dbReference type="Proteomes" id="UP000177407">
    <property type="component" value="Unassembled WGS sequence"/>
</dbReference>
<dbReference type="GO" id="GO:0006753">
    <property type="term" value="P:nucleoside phosphate metabolic process"/>
    <property type="evidence" value="ECO:0007669"/>
    <property type="project" value="TreeGrafter"/>
</dbReference>
<dbReference type="InterPro" id="IPR000086">
    <property type="entry name" value="NUDIX_hydrolase_dom"/>
</dbReference>
<feature type="domain" description="Nudix hydrolase" evidence="3">
    <location>
        <begin position="27"/>
        <end position="158"/>
    </location>
</feature>
<comment type="caution">
    <text evidence="4">The sequence shown here is derived from an EMBL/GenBank/DDBJ whole genome shotgun (WGS) entry which is preliminary data.</text>
</comment>